<dbReference type="CDD" id="cd00077">
    <property type="entry name" value="HDc"/>
    <property type="match status" value="1"/>
</dbReference>
<dbReference type="InterPro" id="IPR006674">
    <property type="entry name" value="HD_domain"/>
</dbReference>
<dbReference type="Pfam" id="PF01966">
    <property type="entry name" value="HD"/>
    <property type="match status" value="1"/>
</dbReference>
<dbReference type="RefSeq" id="WP_197459509.1">
    <property type="nucleotide sequence ID" value="NZ_JAVAIL010000009.1"/>
</dbReference>
<dbReference type="SUPFAM" id="SSF109604">
    <property type="entry name" value="HD-domain/PDEase-like"/>
    <property type="match status" value="1"/>
</dbReference>
<dbReference type="InterPro" id="IPR003607">
    <property type="entry name" value="HD/PDEase_dom"/>
</dbReference>
<dbReference type="InterPro" id="IPR050135">
    <property type="entry name" value="dGTPase-like"/>
</dbReference>
<dbReference type="Proteomes" id="UP001235664">
    <property type="component" value="Unassembled WGS sequence"/>
</dbReference>
<reference evidence="2 3" key="1">
    <citation type="submission" date="2023-08" db="EMBL/GenBank/DDBJ databases">
        <title>genomic of DY56.</title>
        <authorList>
            <person name="Wang Y."/>
        </authorList>
    </citation>
    <scope>NUCLEOTIDE SEQUENCE [LARGE SCALE GENOMIC DNA]</scope>
    <source>
        <strain evidence="2 3">DY56-A-20</strain>
    </source>
</reference>
<gene>
    <name evidence="2" type="ORF">Q9K01_15285</name>
</gene>
<proteinExistence type="predicted"/>
<evidence type="ECO:0000259" key="1">
    <source>
        <dbReference type="SMART" id="SM00471"/>
    </source>
</evidence>
<dbReference type="SMART" id="SM00471">
    <property type="entry name" value="HDc"/>
    <property type="match status" value="1"/>
</dbReference>
<dbReference type="EMBL" id="JAVAIL010000009">
    <property type="protein sequence ID" value="MDP4540991.1"/>
    <property type="molecule type" value="Genomic_DNA"/>
</dbReference>
<dbReference type="PANTHER" id="PTHR11373:SF4">
    <property type="entry name" value="DEOXYNUCLEOSIDE TRIPHOSPHATE TRIPHOSPHOHYDROLASE SAMHD1"/>
    <property type="match status" value="1"/>
</dbReference>
<keyword evidence="3" id="KW-1185">Reference proteome</keyword>
<protein>
    <submittedName>
        <fullName evidence="2">HD domain-containing protein</fullName>
    </submittedName>
</protein>
<dbReference type="Gene3D" id="1.10.3210.10">
    <property type="entry name" value="Hypothetical protein af1432"/>
    <property type="match status" value="1"/>
</dbReference>
<feature type="domain" description="HD/PDEase" evidence="1">
    <location>
        <begin position="48"/>
        <end position="154"/>
    </location>
</feature>
<organism evidence="2 3">
    <name type="scientific">Qipengyuania benthica</name>
    <dbReference type="NCBI Taxonomy" id="3067651"/>
    <lineage>
        <taxon>Bacteria</taxon>
        <taxon>Pseudomonadati</taxon>
        <taxon>Pseudomonadota</taxon>
        <taxon>Alphaproteobacteria</taxon>
        <taxon>Sphingomonadales</taxon>
        <taxon>Erythrobacteraceae</taxon>
        <taxon>Qipengyuania</taxon>
    </lineage>
</organism>
<accession>A0ABT9HCD6</accession>
<sequence length="333" mass="37755">MNADASFFADPFLTELALSKPLQRLRDIGFLGALDYIKVSNGSDAHRRRHNRFDHSLGVTELALLYADIRGLTRRETRVLAAAGLLHDIGHGPLSHTLEPIFKSTFGVNHHEAGLSIMYGETLLGREIPSIMAAYGVDLDEVLAMIEGKHEGEHSFLFSGPINLDTIEGISRSRMFAAKATRPFNPKRLVAMIAASDEWPTKAADDFWRLKDEVYNLIIHHPDGLLYDGLAQAYMSHEIHRFRPEWFQFTEQRLRDRAPTLFHIFAWARSSKRRAYRRICELSPKLFEFEVKAPTRKFDVIDKVRVQGSTDLVARYAQSKSSRGVTIAHLIGS</sequence>
<dbReference type="PANTHER" id="PTHR11373">
    <property type="entry name" value="DEOXYNUCLEOSIDE TRIPHOSPHATE TRIPHOSPHOHYDROLASE"/>
    <property type="match status" value="1"/>
</dbReference>
<comment type="caution">
    <text evidence="2">The sequence shown here is derived from an EMBL/GenBank/DDBJ whole genome shotgun (WGS) entry which is preliminary data.</text>
</comment>
<evidence type="ECO:0000313" key="3">
    <source>
        <dbReference type="Proteomes" id="UP001235664"/>
    </source>
</evidence>
<name>A0ABT9HCD6_9SPHN</name>
<evidence type="ECO:0000313" key="2">
    <source>
        <dbReference type="EMBL" id="MDP4540991.1"/>
    </source>
</evidence>